<reference evidence="2 3" key="1">
    <citation type="journal article" date="2014" name="Genome Announc.">
        <title>Genome Sequence of Afipia felis Strain 76713, Isolated in Hospital Water Using an Amoeba Co-Culture Procedure.</title>
        <authorList>
            <person name="Benamar S."/>
            <person name="La Scola B."/>
            <person name="Croce O."/>
        </authorList>
    </citation>
    <scope>NUCLEOTIDE SEQUENCE [LARGE SCALE GENOMIC DNA]</scope>
    <source>
        <strain evidence="2 3">76713</strain>
    </source>
</reference>
<keyword evidence="1" id="KW-0378">Hydrolase</keyword>
<dbReference type="PROSITE" id="PS51318">
    <property type="entry name" value="TAT"/>
    <property type="match status" value="1"/>
</dbReference>
<protein>
    <submittedName>
        <fullName evidence="2">Haloalkane dehalogenase</fullName>
    </submittedName>
</protein>
<dbReference type="STRING" id="1035.BN961_03599"/>
<dbReference type="EMBL" id="CCAZ020000002">
    <property type="protein sequence ID" value="CEG10162.1"/>
    <property type="molecule type" value="Genomic_DNA"/>
</dbReference>
<dbReference type="RefSeq" id="WP_048757798.1">
    <property type="nucleotide sequence ID" value="NZ_CCAZ020000002.1"/>
</dbReference>
<name>A0A090MUU6_AFIFE</name>
<dbReference type="AlphaFoldDB" id="A0A090MUU6"/>
<dbReference type="InterPro" id="IPR006311">
    <property type="entry name" value="TAT_signal"/>
</dbReference>
<dbReference type="Gene3D" id="3.40.50.1820">
    <property type="entry name" value="alpha/beta hydrolase"/>
    <property type="match status" value="1"/>
</dbReference>
<gene>
    <name evidence="2" type="ORF">BN961_03599</name>
</gene>
<dbReference type="InterPro" id="IPR051340">
    <property type="entry name" value="Haloalkane_dehalogenase"/>
</dbReference>
<accession>A0A090MUU6</accession>
<evidence type="ECO:0000256" key="1">
    <source>
        <dbReference type="ARBA" id="ARBA00022801"/>
    </source>
</evidence>
<dbReference type="GO" id="GO:0004301">
    <property type="term" value="F:epoxide hydrolase activity"/>
    <property type="evidence" value="ECO:0007669"/>
    <property type="project" value="TreeGrafter"/>
</dbReference>
<dbReference type="InterPro" id="IPR029058">
    <property type="entry name" value="AB_hydrolase_fold"/>
</dbReference>
<dbReference type="SUPFAM" id="SSF53474">
    <property type="entry name" value="alpha/beta-Hydrolases"/>
    <property type="match status" value="1"/>
</dbReference>
<comment type="caution">
    <text evidence="2">The sequence shown here is derived from an EMBL/GenBank/DDBJ whole genome shotgun (WGS) entry which is preliminary data.</text>
</comment>
<sequence>MSDLINANRRNFLQIASTGAAALTAAGFGLLQPARAQSASASRAIASPNNAATLAPIRQIKAGVLDIGYYEAGPANGPVVLLLHGWPYDIHSFIEVAPLLTAKGYRVIVPHPILVWRRASELHIHNQAEKRSLGKDTWDVPKLWVTLITCRVSIFDGAISSNCRPLAFLTKIASA</sequence>
<keyword evidence="3" id="KW-1185">Reference proteome</keyword>
<dbReference type="PANTHER" id="PTHR42977">
    <property type="entry name" value="HYDROLASE-RELATED"/>
    <property type="match status" value="1"/>
</dbReference>
<dbReference type="Proteomes" id="UP000035762">
    <property type="component" value="Unassembled WGS sequence"/>
</dbReference>
<dbReference type="PANTHER" id="PTHR42977:SF3">
    <property type="entry name" value="AB HYDROLASE-1 DOMAIN-CONTAINING PROTEIN"/>
    <property type="match status" value="1"/>
</dbReference>
<evidence type="ECO:0000313" key="3">
    <source>
        <dbReference type="Proteomes" id="UP000035762"/>
    </source>
</evidence>
<proteinExistence type="predicted"/>
<evidence type="ECO:0000313" key="2">
    <source>
        <dbReference type="EMBL" id="CEG10162.1"/>
    </source>
</evidence>
<organism evidence="2 3">
    <name type="scientific">Afipia felis</name>
    <name type="common">Cat scratch disease bacillus</name>
    <dbReference type="NCBI Taxonomy" id="1035"/>
    <lineage>
        <taxon>Bacteria</taxon>
        <taxon>Pseudomonadati</taxon>
        <taxon>Pseudomonadota</taxon>
        <taxon>Alphaproteobacteria</taxon>
        <taxon>Hyphomicrobiales</taxon>
        <taxon>Nitrobacteraceae</taxon>
        <taxon>Afipia</taxon>
    </lineage>
</organism>